<dbReference type="Gene3D" id="3.30.2310.20">
    <property type="entry name" value="RelE-like"/>
    <property type="match status" value="1"/>
</dbReference>
<sequence length="86" mass="10187">MTWTIVTKDEFERQFRDLTRKDKPLAGRLAKAILKLEDNPHLGKPLSYDLSGLWSLRVGKYRIIYEINENEKKVILRAVSHRKKSY</sequence>
<dbReference type="STRING" id="565033.GACE_1284"/>
<dbReference type="SUPFAM" id="SSF143011">
    <property type="entry name" value="RelE-like"/>
    <property type="match status" value="1"/>
</dbReference>
<dbReference type="HOGENOM" id="CLU_155761_1_1_2"/>
<organism evidence="2 3">
    <name type="scientific">Geoglobus acetivorans</name>
    <dbReference type="NCBI Taxonomy" id="565033"/>
    <lineage>
        <taxon>Archaea</taxon>
        <taxon>Methanobacteriati</taxon>
        <taxon>Methanobacteriota</taxon>
        <taxon>Archaeoglobi</taxon>
        <taxon>Archaeoglobales</taxon>
        <taxon>Archaeoglobaceae</taxon>
        <taxon>Geoglobus</taxon>
    </lineage>
</organism>
<proteinExistence type="predicted"/>
<evidence type="ECO:0000256" key="1">
    <source>
        <dbReference type="ARBA" id="ARBA00022649"/>
    </source>
</evidence>
<keyword evidence="1" id="KW-1277">Toxin-antitoxin system</keyword>
<dbReference type="KEGG" id="gac:GACE_1284"/>
<evidence type="ECO:0000313" key="3">
    <source>
        <dbReference type="Proteomes" id="UP000030624"/>
    </source>
</evidence>
<dbReference type="AlphaFoldDB" id="A0A0A7GE55"/>
<dbReference type="PANTHER" id="PTHR35601:SF1">
    <property type="entry name" value="TOXIN RELE"/>
    <property type="match status" value="1"/>
</dbReference>
<gene>
    <name evidence="2" type="ORF">GACE_1284</name>
</gene>
<reference evidence="2 3" key="1">
    <citation type="journal article" date="2015" name="Appl. Environ. Microbiol.">
        <title>The Geoglobus acetivorans genome: Fe(III) reduction, acetate utilization, autotrophic growth, and degradation of aromatic compounds in a hyperthermophilic archaeon.</title>
        <authorList>
            <person name="Mardanov A.V."/>
            <person name="Slododkina G.B."/>
            <person name="Slobodkin A.I."/>
            <person name="Beletsky A.V."/>
            <person name="Gavrilov S.N."/>
            <person name="Kublanov I.V."/>
            <person name="Bonch-Osmolovskaya E.A."/>
            <person name="Skryabin K.G."/>
            <person name="Ravin N.V."/>
        </authorList>
    </citation>
    <scope>NUCLEOTIDE SEQUENCE [LARGE SCALE GENOMIC DNA]</scope>
    <source>
        <strain evidence="2 3">SBH6</strain>
    </source>
</reference>
<dbReference type="GeneID" id="24797865"/>
<dbReference type="PANTHER" id="PTHR35601">
    <property type="entry name" value="TOXIN RELE"/>
    <property type="match status" value="1"/>
</dbReference>
<dbReference type="Pfam" id="PF05016">
    <property type="entry name" value="ParE_toxin"/>
    <property type="match status" value="1"/>
</dbReference>
<dbReference type="Proteomes" id="UP000030624">
    <property type="component" value="Chromosome"/>
</dbReference>
<dbReference type="eggNOG" id="arCOG02414">
    <property type="taxonomic scope" value="Archaea"/>
</dbReference>
<dbReference type="InterPro" id="IPR035093">
    <property type="entry name" value="RelE/ParE_toxin_dom_sf"/>
</dbReference>
<dbReference type="EMBL" id="CP009552">
    <property type="protein sequence ID" value="AIY90325.1"/>
    <property type="molecule type" value="Genomic_DNA"/>
</dbReference>
<accession>A0A0A7GE55</accession>
<dbReference type="InterPro" id="IPR007712">
    <property type="entry name" value="RelE/ParE_toxin"/>
</dbReference>
<evidence type="ECO:0000313" key="2">
    <source>
        <dbReference type="EMBL" id="AIY90325.1"/>
    </source>
</evidence>
<evidence type="ECO:0008006" key="4">
    <source>
        <dbReference type="Google" id="ProtNLM"/>
    </source>
</evidence>
<protein>
    <recommendedName>
        <fullName evidence="4">RelE/StbE replicon stabilization toxin</fullName>
    </recommendedName>
</protein>
<dbReference type="RefSeq" id="WP_048092069.1">
    <property type="nucleotide sequence ID" value="NZ_CP009552.1"/>
</dbReference>
<name>A0A0A7GE55_GEOAI</name>